<comment type="caution">
    <text evidence="2">The sequence shown here is derived from an EMBL/GenBank/DDBJ whole genome shotgun (WGS) entry which is preliminary data.</text>
</comment>
<dbReference type="RefSeq" id="WP_344796289.1">
    <property type="nucleotide sequence ID" value="NZ_BAABBN010000004.1"/>
</dbReference>
<feature type="chain" id="PRO_5045516861" evidence="1">
    <location>
        <begin position="25"/>
        <end position="343"/>
    </location>
</feature>
<evidence type="ECO:0000256" key="1">
    <source>
        <dbReference type="SAM" id="SignalP"/>
    </source>
</evidence>
<reference evidence="3" key="1">
    <citation type="journal article" date="2019" name="Int. J. Syst. Evol. Microbiol.">
        <title>The Global Catalogue of Microorganisms (GCM) 10K type strain sequencing project: providing services to taxonomists for standard genome sequencing and annotation.</title>
        <authorList>
            <consortium name="The Broad Institute Genomics Platform"/>
            <consortium name="The Broad Institute Genome Sequencing Center for Infectious Disease"/>
            <person name="Wu L."/>
            <person name="Ma J."/>
        </authorList>
    </citation>
    <scope>NUCLEOTIDE SEQUENCE [LARGE SCALE GENOMIC DNA]</scope>
    <source>
        <strain evidence="3">JCM 17551</strain>
    </source>
</reference>
<keyword evidence="3" id="KW-1185">Reference proteome</keyword>
<name>A0ABP7M999_9GAMM</name>
<sequence length="343" mass="39036">MRLKLKARWALIIIFMTVCSSVQSEPFHGIMHRTVVFVEQKPSELSHEELGALLPGFSRVEQFKLKVQERNYRLSVKAVDHESVMLPDVAYLADFGRGIDKAYALKIQNYRYALVLDVAYPEKDMINGLKMADQFIYKLAQKLNGVIWDDETQELFSLAAWKLRRNDAWYQNIALMESHILIHSEMTTPESIDIQSLGMAKFGLPDLRIHDFPYELLGSMANLMNLTAQSLFEGIKPDDAGMLQLSFQSLKESPYKVKLLQSLGWDNKVIVNVGLKGVPLLTVDELTVDEEAELPAKFPNLVLEITFDHVAAPSRTNKQIVVLSNLFRKRDSSAHHSKVNDVF</sequence>
<evidence type="ECO:0000313" key="2">
    <source>
        <dbReference type="EMBL" id="GAA3917730.1"/>
    </source>
</evidence>
<feature type="signal peptide" evidence="1">
    <location>
        <begin position="1"/>
        <end position="24"/>
    </location>
</feature>
<keyword evidence="1" id="KW-0732">Signal</keyword>
<evidence type="ECO:0000313" key="3">
    <source>
        <dbReference type="Proteomes" id="UP001501565"/>
    </source>
</evidence>
<dbReference type="Proteomes" id="UP001501565">
    <property type="component" value="Unassembled WGS sequence"/>
</dbReference>
<gene>
    <name evidence="2" type="ORF">GCM10022277_10960</name>
</gene>
<organism evidence="2 3">
    <name type="scientific">Litoribacillus peritrichatus</name>
    <dbReference type="NCBI Taxonomy" id="718191"/>
    <lineage>
        <taxon>Bacteria</taxon>
        <taxon>Pseudomonadati</taxon>
        <taxon>Pseudomonadota</taxon>
        <taxon>Gammaproteobacteria</taxon>
        <taxon>Oceanospirillales</taxon>
        <taxon>Oceanospirillaceae</taxon>
        <taxon>Litoribacillus</taxon>
    </lineage>
</organism>
<accession>A0ABP7M999</accession>
<dbReference type="EMBL" id="BAABBN010000004">
    <property type="protein sequence ID" value="GAA3917730.1"/>
    <property type="molecule type" value="Genomic_DNA"/>
</dbReference>
<proteinExistence type="predicted"/>
<protein>
    <submittedName>
        <fullName evidence="2">Uncharacterized protein</fullName>
    </submittedName>
</protein>